<evidence type="ECO:0000259" key="3">
    <source>
        <dbReference type="PROSITE" id="PS51698"/>
    </source>
</evidence>
<keyword evidence="2" id="KW-0472">Membrane</keyword>
<feature type="transmembrane region" description="Helical" evidence="2">
    <location>
        <begin position="287"/>
        <end position="312"/>
    </location>
</feature>
<keyword evidence="2" id="KW-0812">Transmembrane</keyword>
<evidence type="ECO:0000256" key="2">
    <source>
        <dbReference type="SAM" id="Phobius"/>
    </source>
</evidence>
<evidence type="ECO:0000256" key="1">
    <source>
        <dbReference type="SAM" id="MobiDB-lite"/>
    </source>
</evidence>
<feature type="region of interest" description="Disordered" evidence="1">
    <location>
        <begin position="1"/>
        <end position="24"/>
    </location>
</feature>
<dbReference type="PROSITE" id="PS51698">
    <property type="entry name" value="U_BOX"/>
    <property type="match status" value="1"/>
</dbReference>
<keyword evidence="2" id="KW-1133">Transmembrane helix</keyword>
<organism evidence="6 7">
    <name type="scientific">Polarella glacialis</name>
    <name type="common">Dinoflagellate</name>
    <dbReference type="NCBI Taxonomy" id="89957"/>
    <lineage>
        <taxon>Eukaryota</taxon>
        <taxon>Sar</taxon>
        <taxon>Alveolata</taxon>
        <taxon>Dinophyceae</taxon>
        <taxon>Suessiales</taxon>
        <taxon>Suessiaceae</taxon>
        <taxon>Polarella</taxon>
    </lineage>
</organism>
<name>A0A813JAR4_POLGL</name>
<keyword evidence="8" id="KW-1185">Reference proteome</keyword>
<evidence type="ECO:0000313" key="7">
    <source>
        <dbReference type="Proteomes" id="UP000626109"/>
    </source>
</evidence>
<dbReference type="EMBL" id="CAJNNW010014409">
    <property type="protein sequence ID" value="CAE8656572.1"/>
    <property type="molecule type" value="Genomic_DNA"/>
</dbReference>
<evidence type="ECO:0000313" key="8">
    <source>
        <dbReference type="Proteomes" id="UP000654075"/>
    </source>
</evidence>
<evidence type="ECO:0000313" key="5">
    <source>
        <dbReference type="EMBL" id="CAE8656572.1"/>
    </source>
</evidence>
<dbReference type="SMART" id="SM00504">
    <property type="entry name" value="Ubox"/>
    <property type="match status" value="1"/>
</dbReference>
<dbReference type="AlphaFoldDB" id="A0A813JAR4"/>
<dbReference type="Proteomes" id="UP000626109">
    <property type="component" value="Unassembled WGS sequence"/>
</dbReference>
<evidence type="ECO:0000313" key="6">
    <source>
        <dbReference type="EMBL" id="CAE8672200.1"/>
    </source>
</evidence>
<protein>
    <recommendedName>
        <fullName evidence="3">U-box domain-containing protein</fullName>
    </recommendedName>
</protein>
<reference evidence="6" key="1">
    <citation type="submission" date="2021-02" db="EMBL/GenBank/DDBJ databases">
        <authorList>
            <person name="Dougan E. K."/>
            <person name="Rhodes N."/>
            <person name="Thang M."/>
            <person name="Chan C."/>
        </authorList>
    </citation>
    <scope>NUCLEOTIDE SEQUENCE</scope>
</reference>
<dbReference type="GO" id="GO:0016567">
    <property type="term" value="P:protein ubiquitination"/>
    <property type="evidence" value="ECO:0007669"/>
    <property type="project" value="InterPro"/>
</dbReference>
<comment type="caution">
    <text evidence="6">The sequence shown here is derived from an EMBL/GenBank/DDBJ whole genome shotgun (WGS) entry which is preliminary data.</text>
</comment>
<accession>A0A813JAR4</accession>
<dbReference type="InterPro" id="IPR003613">
    <property type="entry name" value="Ubox_domain"/>
</dbReference>
<dbReference type="Gene3D" id="3.30.40.10">
    <property type="entry name" value="Zinc/RING finger domain, C3HC4 (zinc finger)"/>
    <property type="match status" value="1"/>
</dbReference>
<dbReference type="InterPro" id="IPR013083">
    <property type="entry name" value="Znf_RING/FYVE/PHD"/>
</dbReference>
<dbReference type="Proteomes" id="UP000654075">
    <property type="component" value="Unassembled WGS sequence"/>
</dbReference>
<dbReference type="Pfam" id="PF04564">
    <property type="entry name" value="U-box"/>
    <property type="match status" value="1"/>
</dbReference>
<dbReference type="OrthoDB" id="629492at2759"/>
<dbReference type="GO" id="GO:0004842">
    <property type="term" value="F:ubiquitin-protein transferase activity"/>
    <property type="evidence" value="ECO:0007669"/>
    <property type="project" value="InterPro"/>
</dbReference>
<sequence length="320" mass="35008">MAAVAGTASDEGVHGRKMPPLETEDPELEDHLSQYLVCPISHRVMDLPVISPSGHSYERASILEWLARRPVDPLSLRPLAPSSLYANRALQEEIVEQLERLASRAAAAGRSRLESLARAKLRRVRDAGAIVARAEGEGSEGGLQRLINRCAVCSAWWGLLAWEQVLVFTTSFGALLCLILDASAFIRLRASALTSNGAIARRAASAGRQPLLATFLRLAMVPGVSPPGHWRWPGKLAVAALRGALMLSVGPLCLTFAFGGALSLAQFVRRCNEVRALEFERAAQSRWFVRTLQACSAVTGISSFGLFMRLYWDHREWGRK</sequence>
<dbReference type="PANTHER" id="PTHR46573">
    <property type="entry name" value="WD REPEAT, SAM AND U-BOX DOMAIN-CONTAINING PROTEIN 1"/>
    <property type="match status" value="1"/>
</dbReference>
<dbReference type="PANTHER" id="PTHR46573:SF1">
    <property type="entry name" value="WD REPEAT, SAM AND U-BOX DOMAIN-CONTAINING PROTEIN 1"/>
    <property type="match status" value="1"/>
</dbReference>
<proteinExistence type="predicted"/>
<feature type="transmembrane region" description="Helical" evidence="2">
    <location>
        <begin position="244"/>
        <end position="267"/>
    </location>
</feature>
<dbReference type="InterPro" id="IPR052085">
    <property type="entry name" value="WD-SAM-U-box"/>
</dbReference>
<gene>
    <name evidence="4" type="ORF">PGLA1383_LOCUS29950</name>
    <name evidence="5" type="ORF">PGLA2088_LOCUS12245</name>
    <name evidence="6" type="ORF">PGLA2088_LOCUS17941</name>
</gene>
<evidence type="ECO:0000313" key="4">
    <source>
        <dbReference type="EMBL" id="CAE8612150.1"/>
    </source>
</evidence>
<feature type="domain" description="U-box" evidence="3">
    <location>
        <begin position="31"/>
        <end position="104"/>
    </location>
</feature>
<dbReference type="EMBL" id="CAJNNV010025089">
    <property type="protein sequence ID" value="CAE8612150.1"/>
    <property type="molecule type" value="Genomic_DNA"/>
</dbReference>
<dbReference type="SUPFAM" id="SSF57850">
    <property type="entry name" value="RING/U-box"/>
    <property type="match status" value="1"/>
</dbReference>
<dbReference type="EMBL" id="CAJNNW010024398">
    <property type="protein sequence ID" value="CAE8672200.1"/>
    <property type="molecule type" value="Genomic_DNA"/>
</dbReference>